<dbReference type="RefSeq" id="WP_048850266.1">
    <property type="nucleotide sequence ID" value="NZ_BANI01000035.1"/>
</dbReference>
<dbReference type="Proteomes" id="UP000032675">
    <property type="component" value="Unassembled WGS sequence"/>
</dbReference>
<dbReference type="InterPro" id="IPR011042">
    <property type="entry name" value="6-blade_b-propeller_TolB-like"/>
</dbReference>
<organism evidence="2 3">
    <name type="scientific">Komagataeibacter europaeus NBRC 3261</name>
    <dbReference type="NCBI Taxonomy" id="1234669"/>
    <lineage>
        <taxon>Bacteria</taxon>
        <taxon>Pseudomonadati</taxon>
        <taxon>Pseudomonadota</taxon>
        <taxon>Alphaproteobacteria</taxon>
        <taxon>Acetobacterales</taxon>
        <taxon>Acetobacteraceae</taxon>
        <taxon>Komagataeibacter</taxon>
    </lineage>
</organism>
<gene>
    <name evidence="2" type="ORF">Geu3261_0035_066</name>
</gene>
<dbReference type="SUPFAM" id="SSF53474">
    <property type="entry name" value="alpha/beta-Hydrolases"/>
    <property type="match status" value="1"/>
</dbReference>
<dbReference type="AlphaFoldDB" id="A0A0D6PX15"/>
<dbReference type="PANTHER" id="PTHR43056">
    <property type="entry name" value="PEPTIDASE S9 PROLYL OLIGOPEPTIDASE"/>
    <property type="match status" value="1"/>
</dbReference>
<feature type="domain" description="Peptidase S9 prolyl oligopeptidase catalytic" evidence="1">
    <location>
        <begin position="438"/>
        <end position="644"/>
    </location>
</feature>
<dbReference type="Gene3D" id="2.120.10.30">
    <property type="entry name" value="TolB, C-terminal domain"/>
    <property type="match status" value="1"/>
</dbReference>
<dbReference type="Pfam" id="PF00326">
    <property type="entry name" value="Peptidase_S9"/>
    <property type="match status" value="1"/>
</dbReference>
<evidence type="ECO:0000313" key="2">
    <source>
        <dbReference type="EMBL" id="GAN95704.1"/>
    </source>
</evidence>
<proteinExistence type="predicted"/>
<dbReference type="GO" id="GO:0006508">
    <property type="term" value="P:proteolysis"/>
    <property type="evidence" value="ECO:0007669"/>
    <property type="project" value="InterPro"/>
</dbReference>
<dbReference type="InterPro" id="IPR050585">
    <property type="entry name" value="Xaa-Pro_dipeptidyl-ppase/CocE"/>
</dbReference>
<evidence type="ECO:0000313" key="3">
    <source>
        <dbReference type="Proteomes" id="UP000032675"/>
    </source>
</evidence>
<evidence type="ECO:0000259" key="1">
    <source>
        <dbReference type="Pfam" id="PF00326"/>
    </source>
</evidence>
<dbReference type="EMBL" id="BANI01000035">
    <property type="protein sequence ID" value="GAN95704.1"/>
    <property type="molecule type" value="Genomic_DNA"/>
</dbReference>
<dbReference type="InterPro" id="IPR029058">
    <property type="entry name" value="AB_hydrolase_fold"/>
</dbReference>
<dbReference type="SUPFAM" id="SSF82171">
    <property type="entry name" value="DPP6 N-terminal domain-like"/>
    <property type="match status" value="1"/>
</dbReference>
<name>A0A0D6PX15_KOMEU</name>
<dbReference type="GO" id="GO:0008236">
    <property type="term" value="F:serine-type peptidase activity"/>
    <property type="evidence" value="ECO:0007669"/>
    <property type="project" value="InterPro"/>
</dbReference>
<reference evidence="2 3" key="1">
    <citation type="submission" date="2012-11" db="EMBL/GenBank/DDBJ databases">
        <title>Whole genome sequence of Gluconacetobacter europaeus NBRC3261.</title>
        <authorList>
            <person name="Azuma Y."/>
            <person name="Higashiura N."/>
            <person name="Hirakawa H."/>
            <person name="Matsushita K."/>
        </authorList>
    </citation>
    <scope>NUCLEOTIDE SEQUENCE [LARGE SCALE GENOMIC DNA]</scope>
    <source>
        <strain evidence="2 3">NBRC 3261</strain>
    </source>
</reference>
<accession>A0A0D6PX15</accession>
<sequence>MTQSGTSGTTDTGTRPYGTWPSPVSAALVAGKTVALSDVRVDGRDIYWIEGRPAEGGRRVLVRARAGQVADVTPAPFDVGTRVHEYGGGAYAVCQGIIAFSNRRDGSLWLVEGGQSRCLSTGAGLWYADLTFSPDGRFLFCVREDHRAQDEEPAAAIVVLDCTATVDPAFNGGTPLVMGPDFLSSPRPSPDGRYLAWIEWDHPAMPWDATRLRVATLLQEGDDPPRLAAPWSAAGDDGQAESVIEPCWDAAGRLLALSDRSGWWNLYRFDTTSSSPVALAPMEAEIGQPHWVFGLRSYVPLHDGSILAMVINDGDTRMVSIRDGGVTPLDLGHPSGCPVPVEGDGFAWLDAPPDNAAAVVRGQPGQVPQVLRRATELPLSTDDIARPAPIHFPLPDGEGTGHAFFYAPANTRYHGPEGEKPPLVVVAHGGPTGRANPAFSFKVQWWTSRGFAVVDVNYGGSTGFGRAYRQRLERQWGVVDVDDCIAACHYLATTGQVDPARIVIRGSSAGGLTVLLALARSNLFAAGTSLYGVTDLRALAQDTHKFESRYLDTLVGPYPADEATYLARSPITQVADIRVPVLFLQGLDDRVVPPAQAESMVAALRGRGVPCALYEFAGEGHGFRQETTIRRAWELELAFYQQVLRLPVSPARHVDLTARQSAKTV</sequence>
<comment type="caution">
    <text evidence="2">The sequence shown here is derived from an EMBL/GenBank/DDBJ whole genome shotgun (WGS) entry which is preliminary data.</text>
</comment>
<dbReference type="Gene3D" id="3.40.50.1820">
    <property type="entry name" value="alpha/beta hydrolase"/>
    <property type="match status" value="1"/>
</dbReference>
<dbReference type="InterPro" id="IPR001375">
    <property type="entry name" value="Peptidase_S9_cat"/>
</dbReference>
<protein>
    <submittedName>
        <fullName evidence="2">Peptidase S9</fullName>
    </submittedName>
</protein>
<dbReference type="PANTHER" id="PTHR43056:SF5">
    <property type="entry name" value="PEPTIDASE S9 PROLYL OLIGOPEPTIDASE CATALYTIC DOMAIN-CONTAINING PROTEIN"/>
    <property type="match status" value="1"/>
</dbReference>